<keyword evidence="2 5" id="KW-0645">Protease</keyword>
<feature type="active site" description="Charge relay system" evidence="5">
    <location>
        <position position="104"/>
    </location>
</feature>
<dbReference type="Gene3D" id="3.40.50.200">
    <property type="entry name" value="Peptidase S8/S53 domain"/>
    <property type="match status" value="1"/>
</dbReference>
<evidence type="ECO:0000313" key="9">
    <source>
        <dbReference type="EMBL" id="MDT0306366.1"/>
    </source>
</evidence>
<gene>
    <name evidence="9" type="ORF">RM780_05245</name>
</gene>
<dbReference type="InterPro" id="IPR015500">
    <property type="entry name" value="Peptidase_S8_subtilisin-rel"/>
</dbReference>
<dbReference type="PROSITE" id="PS51892">
    <property type="entry name" value="SUBTILASE"/>
    <property type="match status" value="1"/>
</dbReference>
<protein>
    <submittedName>
        <fullName evidence="9">S8 family serine peptidase</fullName>
    </submittedName>
</protein>
<sequence>MARWFAGARGRLRGGAALAVPVAGAVLWAGAAVPAGAVEDVERPWYLGALRAEDVWEVARGQGVTVAVIDSGVDASLPELRGRVLPGVDLTDGRSGAGVDATGHGTDMAALIAGSGAGGGIQGLAPEASILPVRLTESAGGVLSNGEARMAQAILAAVEGGARVINISRGGRDRGFGVPEVNAALAEAARRDVLVFASTGNEGEGGNASEFPASRPGVVGIGAVGPDAERAPFSTFGPQVALAAPGTDMPGHCEWPDASVLCVFPEGGTSSATAVASAAAALVWSAHPEWTKNQVLRALIETAQRPEGGDGRDQHTGFGMVRPDRVLLGGGAEPGEADVNPLFAEFEAVLAPPPSPSPSPSSSPSPERPPAPALAREPRPRAEPGRPWLLWGGAGAASLAVAATAVALSRRRS</sequence>
<evidence type="ECO:0000256" key="2">
    <source>
        <dbReference type="ARBA" id="ARBA00022670"/>
    </source>
</evidence>
<feature type="active site" description="Charge relay system" evidence="5">
    <location>
        <position position="270"/>
    </location>
</feature>
<evidence type="ECO:0000256" key="6">
    <source>
        <dbReference type="SAM" id="MobiDB-lite"/>
    </source>
</evidence>
<accession>A0ABU2L472</accession>
<evidence type="ECO:0000259" key="8">
    <source>
        <dbReference type="Pfam" id="PF00082"/>
    </source>
</evidence>
<comment type="caution">
    <text evidence="9">The sequence shown here is derived from an EMBL/GenBank/DDBJ whole genome shotgun (WGS) entry which is preliminary data.</text>
</comment>
<dbReference type="InterPro" id="IPR050131">
    <property type="entry name" value="Peptidase_S8_subtilisin-like"/>
</dbReference>
<dbReference type="InterPro" id="IPR036852">
    <property type="entry name" value="Peptidase_S8/S53_dom_sf"/>
</dbReference>
<evidence type="ECO:0000256" key="3">
    <source>
        <dbReference type="ARBA" id="ARBA00022801"/>
    </source>
</evidence>
<dbReference type="EMBL" id="JAVREN010000005">
    <property type="protein sequence ID" value="MDT0306366.1"/>
    <property type="molecule type" value="Genomic_DNA"/>
</dbReference>
<keyword evidence="3 5" id="KW-0378">Hydrolase</keyword>
<dbReference type="SUPFAM" id="SSF52743">
    <property type="entry name" value="Subtilisin-like"/>
    <property type="match status" value="1"/>
</dbReference>
<comment type="similarity">
    <text evidence="1 5">Belongs to the peptidase S8 family.</text>
</comment>
<evidence type="ECO:0000313" key="10">
    <source>
        <dbReference type="Proteomes" id="UP001183388"/>
    </source>
</evidence>
<feature type="transmembrane region" description="Helical" evidence="7">
    <location>
        <begin position="388"/>
        <end position="408"/>
    </location>
</feature>
<dbReference type="InterPro" id="IPR000209">
    <property type="entry name" value="Peptidase_S8/S53_dom"/>
</dbReference>
<dbReference type="PANTHER" id="PTHR43806">
    <property type="entry name" value="PEPTIDASE S8"/>
    <property type="match status" value="1"/>
</dbReference>
<evidence type="ECO:0000256" key="4">
    <source>
        <dbReference type="ARBA" id="ARBA00022825"/>
    </source>
</evidence>
<name>A0ABU2L472_9ACTN</name>
<evidence type="ECO:0000256" key="5">
    <source>
        <dbReference type="PROSITE-ProRule" id="PRU01240"/>
    </source>
</evidence>
<keyword evidence="4 5" id="KW-0720">Serine protease</keyword>
<keyword evidence="7" id="KW-1133">Transmembrane helix</keyword>
<dbReference type="RefSeq" id="WP_311629373.1">
    <property type="nucleotide sequence ID" value="NZ_JAVREN010000005.1"/>
</dbReference>
<dbReference type="PANTHER" id="PTHR43806:SF11">
    <property type="entry name" value="CEREVISIN-RELATED"/>
    <property type="match status" value="1"/>
</dbReference>
<keyword evidence="7" id="KW-0472">Membrane</keyword>
<dbReference type="Pfam" id="PF00082">
    <property type="entry name" value="Peptidase_S8"/>
    <property type="match status" value="1"/>
</dbReference>
<evidence type="ECO:0000256" key="1">
    <source>
        <dbReference type="ARBA" id="ARBA00011073"/>
    </source>
</evidence>
<organism evidence="9 10">
    <name type="scientific">Streptomyces boetiae</name>
    <dbReference type="NCBI Taxonomy" id="3075541"/>
    <lineage>
        <taxon>Bacteria</taxon>
        <taxon>Bacillati</taxon>
        <taxon>Actinomycetota</taxon>
        <taxon>Actinomycetes</taxon>
        <taxon>Kitasatosporales</taxon>
        <taxon>Streptomycetaceae</taxon>
        <taxon>Streptomyces</taxon>
    </lineage>
</organism>
<keyword evidence="10" id="KW-1185">Reference proteome</keyword>
<feature type="region of interest" description="Disordered" evidence="6">
    <location>
        <begin position="349"/>
        <end position="390"/>
    </location>
</feature>
<dbReference type="PRINTS" id="PR00723">
    <property type="entry name" value="SUBTILISIN"/>
</dbReference>
<feature type="compositionally biased region" description="Pro residues" evidence="6">
    <location>
        <begin position="351"/>
        <end position="372"/>
    </location>
</feature>
<proteinExistence type="inferred from homology"/>
<evidence type="ECO:0000256" key="7">
    <source>
        <dbReference type="SAM" id="Phobius"/>
    </source>
</evidence>
<feature type="active site" description="Charge relay system" evidence="5">
    <location>
        <position position="70"/>
    </location>
</feature>
<keyword evidence="7" id="KW-0812">Transmembrane</keyword>
<feature type="domain" description="Peptidase S8/S53" evidence="8">
    <location>
        <begin position="61"/>
        <end position="319"/>
    </location>
</feature>
<reference evidence="10" key="1">
    <citation type="submission" date="2023-07" db="EMBL/GenBank/DDBJ databases">
        <title>30 novel species of actinomycetes from the DSMZ collection.</title>
        <authorList>
            <person name="Nouioui I."/>
        </authorList>
    </citation>
    <scope>NUCLEOTIDE SEQUENCE [LARGE SCALE GENOMIC DNA]</scope>
    <source>
        <strain evidence="10">DSM 44917</strain>
    </source>
</reference>
<dbReference type="Proteomes" id="UP001183388">
    <property type="component" value="Unassembled WGS sequence"/>
</dbReference>